<proteinExistence type="inferred from homology"/>
<accession>A0A0G0DGD6</accession>
<dbReference type="GO" id="GO:0070180">
    <property type="term" value="F:large ribosomal subunit rRNA binding"/>
    <property type="evidence" value="ECO:0007669"/>
    <property type="project" value="UniProtKB-UniRule"/>
</dbReference>
<name>A0A0G0DGD6_9BACT</name>
<dbReference type="CDD" id="cd05797">
    <property type="entry name" value="Ribosomal_L10"/>
    <property type="match status" value="1"/>
</dbReference>
<dbReference type="AlphaFoldDB" id="A0A0G0DGD6"/>
<protein>
    <recommendedName>
        <fullName evidence="4 5">Large ribosomal subunit protein uL10</fullName>
    </recommendedName>
</protein>
<evidence type="ECO:0000256" key="4">
    <source>
        <dbReference type="ARBA" id="ARBA00035202"/>
    </source>
</evidence>
<dbReference type="GO" id="GO:0006412">
    <property type="term" value="P:translation"/>
    <property type="evidence" value="ECO:0007669"/>
    <property type="project" value="UniProtKB-UniRule"/>
</dbReference>
<dbReference type="InterPro" id="IPR047865">
    <property type="entry name" value="Ribosomal_uL10_bac_type"/>
</dbReference>
<keyword evidence="3 5" id="KW-0687">Ribonucleoprotein</keyword>
<keyword evidence="2 5" id="KW-0689">Ribosomal protein</keyword>
<keyword evidence="5" id="KW-0694">RNA-binding</keyword>
<evidence type="ECO:0000256" key="5">
    <source>
        <dbReference type="HAMAP-Rule" id="MF_00362"/>
    </source>
</evidence>
<dbReference type="NCBIfam" id="NF000955">
    <property type="entry name" value="PRK00099.1-1"/>
    <property type="match status" value="1"/>
</dbReference>
<comment type="caution">
    <text evidence="6">The sequence shown here is derived from an EMBL/GenBank/DDBJ whole genome shotgun (WGS) entry which is preliminary data.</text>
</comment>
<comment type="similarity">
    <text evidence="1 5">Belongs to the universal ribosomal protein uL10 family.</text>
</comment>
<comment type="function">
    <text evidence="5">Forms part of the ribosomal stalk, playing a central role in the interaction of the ribosome with GTP-bound translation factors.</text>
</comment>
<dbReference type="InterPro" id="IPR022973">
    <property type="entry name" value="Ribosomal_uL10_bac"/>
</dbReference>
<reference evidence="6 7" key="1">
    <citation type="journal article" date="2015" name="Nature">
        <title>rRNA introns, odd ribosomes, and small enigmatic genomes across a large radiation of phyla.</title>
        <authorList>
            <person name="Brown C.T."/>
            <person name="Hug L.A."/>
            <person name="Thomas B.C."/>
            <person name="Sharon I."/>
            <person name="Castelle C.J."/>
            <person name="Singh A."/>
            <person name="Wilkins M.J."/>
            <person name="Williams K.H."/>
            <person name="Banfield J.F."/>
        </authorList>
    </citation>
    <scope>NUCLEOTIDE SEQUENCE [LARGE SCALE GENOMIC DNA]</scope>
</reference>
<dbReference type="GO" id="GO:0005840">
    <property type="term" value="C:ribosome"/>
    <property type="evidence" value="ECO:0007669"/>
    <property type="project" value="UniProtKB-KW"/>
</dbReference>
<dbReference type="Proteomes" id="UP000034140">
    <property type="component" value="Unassembled WGS sequence"/>
</dbReference>
<sequence length="173" mass="18953">MSKTRSQKTELLNGYKEILKNKVGYLLINSEKTDTKTVTGLKIQLKGVGANYEVVKNSIFKIALQEAEQPLQTQEFDGPTAIIFFDEDPTAPAKLVKEAQKVTKLFEARGGVYEGEFLTAERVMQLADIPSREVLLGKLLGTMVAPLSGFMNAVTGNVRGLTMVLKGISEKDA</sequence>
<dbReference type="SUPFAM" id="SSF160369">
    <property type="entry name" value="Ribosomal protein L10-like"/>
    <property type="match status" value="1"/>
</dbReference>
<evidence type="ECO:0000256" key="2">
    <source>
        <dbReference type="ARBA" id="ARBA00022980"/>
    </source>
</evidence>
<evidence type="ECO:0000313" key="7">
    <source>
        <dbReference type="Proteomes" id="UP000034140"/>
    </source>
</evidence>
<dbReference type="Pfam" id="PF00466">
    <property type="entry name" value="Ribosomal_L10"/>
    <property type="match status" value="1"/>
</dbReference>
<dbReference type="EMBL" id="LBRE01000013">
    <property type="protein sequence ID" value="KKP92448.1"/>
    <property type="molecule type" value="Genomic_DNA"/>
</dbReference>
<comment type="subunit">
    <text evidence="5">Part of the ribosomal stalk of the 50S ribosomal subunit. The N-terminus interacts with L11 and the large rRNA to form the base of the stalk. The C-terminus forms an elongated spine to which L12 dimers bind in a sequential fashion forming a multimeric L10(L12)X complex.</text>
</comment>
<dbReference type="InterPro" id="IPR043141">
    <property type="entry name" value="Ribosomal_uL10-like_sf"/>
</dbReference>
<dbReference type="PANTHER" id="PTHR11560">
    <property type="entry name" value="39S RIBOSOMAL PROTEIN L10, MITOCHONDRIAL"/>
    <property type="match status" value="1"/>
</dbReference>
<evidence type="ECO:0000256" key="3">
    <source>
        <dbReference type="ARBA" id="ARBA00023274"/>
    </source>
</evidence>
<dbReference type="Gene3D" id="6.10.250.290">
    <property type="match status" value="1"/>
</dbReference>
<organism evidence="6 7">
    <name type="scientific">candidate division WS6 bacterium GW2011_GWC1_36_11</name>
    <dbReference type="NCBI Taxonomy" id="1619090"/>
    <lineage>
        <taxon>Bacteria</taxon>
        <taxon>Candidatus Dojkabacteria</taxon>
    </lineage>
</organism>
<evidence type="ECO:0000256" key="1">
    <source>
        <dbReference type="ARBA" id="ARBA00008889"/>
    </source>
</evidence>
<evidence type="ECO:0000313" key="6">
    <source>
        <dbReference type="EMBL" id="KKP92448.1"/>
    </source>
</evidence>
<gene>
    <name evidence="5" type="primary">rplJ</name>
    <name evidence="6" type="ORF">UR96_C0013G0017</name>
</gene>
<keyword evidence="5" id="KW-0699">rRNA-binding</keyword>
<dbReference type="GO" id="GO:1990904">
    <property type="term" value="C:ribonucleoprotein complex"/>
    <property type="evidence" value="ECO:0007669"/>
    <property type="project" value="UniProtKB-KW"/>
</dbReference>
<dbReference type="HAMAP" id="MF_00362">
    <property type="entry name" value="Ribosomal_uL10"/>
    <property type="match status" value="1"/>
</dbReference>
<dbReference type="InterPro" id="IPR001790">
    <property type="entry name" value="Ribosomal_uL10"/>
</dbReference>
<dbReference type="Gene3D" id="3.30.70.1730">
    <property type="match status" value="1"/>
</dbReference>